<sequence>MITIENALSVLDQVFEQDRLTHLQEIVFRSAWEGLTYEQIATTEDYDPDYVKLVGSQLWQILSDRLGQRVTKSNFRVVLRQWVEAKIPAIPTVIESSLVDWGEAVDVSSFCGRTQELSALDHMLTAEQCRFVTILGMGGIGKTALSVKLAQQVQGKFEAVIWRSLQDAPPLDVILSDWIPFLSRQQETEIPDTVDGKLGRLMYYLRSSRCLLILDNVESILEGGDRTGHYPSGYESYGELFRRIGETVHQSCLVLTSREKPKEVAALEGQFVRSFRLDGLDTSEAEELLKPKQLRVDFAIFARLNNLYGGNPLALKIAASTIQDLFDGSVAEFLTEGTSVFGGISDLLDEQFDRLSQLEQHIMYWIAINRDGTALSELAEDIVPAIPKRYLIEALASLARRPIVEKQGSKFTLQPVVMEYVIERLSDRIFQELCTENVQLLMSHALMKANVEDHIRDRQIRMILQPLLDRLLAPFHCQTDVEAKLKRMLGKLREQVGCAPGYAAGNILNMLCCLKTDLTGYDFSELAVWQAYLQGVDLHRVNFTQADLRKSVFSEVLGNVWSVAFSPDGEILAASDTAGAIHLWRVSDWQKLLTCEGHQHWVCEVAFTSDSQWLVSASGDNTVKVWHAKTGECLRTFSDHQDWAISIAISPDDRILASSSADRTIRLWNLHTNQPIRTLEGHQHWICKVTFSPDGKFLASASDDRTMKLWDVETGACLKTFEGHTNTVRSVAFSPDGLMLVTGSEDATIKLWDIETTHCVKTLSGHLEQVRCVTFSPDGQAILSSSFDETIKLWDAATGKCLKTLQQHRGVVRSATFSPCGNMIASGSADQSVRLWHTQTGECCKTLQGYTNFVLSVAFSFDDSLLASTSTDHTVNLWDSSTGTCLNSFYGHENWVWTIAFSPDDRLLASGSFDHTVRVWNRSTNQCLKVLRGHTNWVWSVAFSPDGETVASGSFDQTIRVWNPRTGECLQILAAQSRIWAIDYSSDGQFLASGEENHNIHLWNPQTGQCIKTLQGHTNRVMSIAFRADGKQLVSGSEDGTVRIWDIKSGECVMVLPADERIASVAFSPNGDRVASGGIDQLVKVWHLKTGECRILRGHRDRIWSVKFNNDGSILASGSEDQTVRLWNVESGDCMKVLQKPQPYDGMKITQVSGVTNAQKTTLKALGAVE</sequence>
<dbReference type="Pfam" id="PF25173">
    <property type="entry name" value="Beta-prop_WDR3_1st"/>
    <property type="match status" value="1"/>
</dbReference>
<keyword evidence="6" id="KW-0418">Kinase</keyword>
<feature type="repeat" description="WD" evidence="3">
    <location>
        <begin position="553"/>
        <end position="594"/>
    </location>
</feature>
<dbReference type="PROSITE" id="PS50294">
    <property type="entry name" value="WD_REPEATS_REGION"/>
    <property type="match status" value="12"/>
</dbReference>
<dbReference type="PROSITE" id="PS50082">
    <property type="entry name" value="WD_REPEATS_2"/>
    <property type="match status" value="14"/>
</dbReference>
<feature type="repeat" description="WD" evidence="3">
    <location>
        <begin position="595"/>
        <end position="636"/>
    </location>
</feature>
<accession>A0A1Z4JQ54</accession>
<gene>
    <name evidence="6" type="ORF">NIES2135_56570</name>
</gene>
<evidence type="ECO:0000256" key="1">
    <source>
        <dbReference type="ARBA" id="ARBA00022574"/>
    </source>
</evidence>
<protein>
    <submittedName>
        <fullName evidence="6">Myosin-heavy-chain kinase</fullName>
    </submittedName>
</protein>
<dbReference type="PANTHER" id="PTHR14604">
    <property type="entry name" value="WD40 REPEAT PF20"/>
    <property type="match status" value="1"/>
</dbReference>
<dbReference type="InterPro" id="IPR011044">
    <property type="entry name" value="Quino_amine_DH_bsu"/>
</dbReference>
<dbReference type="GO" id="GO:0043531">
    <property type="term" value="F:ADP binding"/>
    <property type="evidence" value="ECO:0007669"/>
    <property type="project" value="InterPro"/>
</dbReference>
<keyword evidence="7" id="KW-1185">Reference proteome</keyword>
<dbReference type="Pfam" id="PF00400">
    <property type="entry name" value="WD40"/>
    <property type="match status" value="9"/>
</dbReference>
<dbReference type="PROSITE" id="PS00678">
    <property type="entry name" value="WD_REPEATS_1"/>
    <property type="match status" value="7"/>
</dbReference>
<dbReference type="InterPro" id="IPR058651">
    <property type="entry name" value="HTH_VMAP-M9"/>
</dbReference>
<feature type="repeat" description="WD" evidence="3">
    <location>
        <begin position="931"/>
        <end position="972"/>
    </location>
</feature>
<dbReference type="AlphaFoldDB" id="A0A1Z4JQ54"/>
<dbReference type="SUPFAM" id="SSF141571">
    <property type="entry name" value="Pentapeptide repeat-like"/>
    <property type="match status" value="1"/>
</dbReference>
<proteinExistence type="predicted"/>
<dbReference type="InterPro" id="IPR020472">
    <property type="entry name" value="WD40_PAC1"/>
</dbReference>
<dbReference type="Pfam" id="PF26355">
    <property type="entry name" value="HTH_VMAP-M9"/>
    <property type="match status" value="1"/>
</dbReference>
<evidence type="ECO:0000313" key="7">
    <source>
        <dbReference type="Proteomes" id="UP000217895"/>
    </source>
</evidence>
<dbReference type="PRINTS" id="PR00320">
    <property type="entry name" value="GPROTEINBRPT"/>
</dbReference>
<dbReference type="Pfam" id="PF00931">
    <property type="entry name" value="NB-ARC"/>
    <property type="match status" value="1"/>
</dbReference>
<dbReference type="CDD" id="cd01120">
    <property type="entry name" value="RecA-like_superfamily"/>
    <property type="match status" value="1"/>
</dbReference>
<dbReference type="Gene3D" id="2.130.10.10">
    <property type="entry name" value="YVTN repeat-like/Quinoprotein amine dehydrogenase"/>
    <property type="match status" value="7"/>
</dbReference>
<evidence type="ECO:0000313" key="6">
    <source>
        <dbReference type="EMBL" id="BAY58783.1"/>
    </source>
</evidence>
<dbReference type="InterPro" id="IPR027417">
    <property type="entry name" value="P-loop_NTPase"/>
</dbReference>
<evidence type="ECO:0000259" key="5">
    <source>
        <dbReference type="Pfam" id="PF26355"/>
    </source>
</evidence>
<feature type="repeat" description="WD" evidence="3">
    <location>
        <begin position="972"/>
        <end position="1013"/>
    </location>
</feature>
<feature type="repeat" description="WD" evidence="3">
    <location>
        <begin position="1055"/>
        <end position="1096"/>
    </location>
</feature>
<dbReference type="CDD" id="cd00200">
    <property type="entry name" value="WD40"/>
    <property type="match status" value="1"/>
</dbReference>
<dbReference type="PRINTS" id="PR00364">
    <property type="entry name" value="DISEASERSIST"/>
</dbReference>
<evidence type="ECO:0000259" key="4">
    <source>
        <dbReference type="Pfam" id="PF00931"/>
    </source>
</evidence>
<feature type="repeat" description="WD" evidence="3">
    <location>
        <begin position="805"/>
        <end position="846"/>
    </location>
</feature>
<dbReference type="SUPFAM" id="SSF50978">
    <property type="entry name" value="WD40 repeat-like"/>
    <property type="match status" value="2"/>
</dbReference>
<dbReference type="SMART" id="SM00320">
    <property type="entry name" value="WD40"/>
    <property type="match status" value="14"/>
</dbReference>
<feature type="repeat" description="WD" evidence="3">
    <location>
        <begin position="1014"/>
        <end position="1055"/>
    </location>
</feature>
<evidence type="ECO:0000256" key="3">
    <source>
        <dbReference type="PROSITE-ProRule" id="PRU00221"/>
    </source>
</evidence>
<dbReference type="FunFam" id="2.130.10.10:FF:000228">
    <property type="entry name" value="COMPASS-like H3K4 histone methylase component WDR5A"/>
    <property type="match status" value="1"/>
</dbReference>
<organism evidence="6 7">
    <name type="scientific">Leptolyngbya boryana NIES-2135</name>
    <dbReference type="NCBI Taxonomy" id="1973484"/>
    <lineage>
        <taxon>Bacteria</taxon>
        <taxon>Bacillati</taxon>
        <taxon>Cyanobacteriota</taxon>
        <taxon>Cyanophyceae</taxon>
        <taxon>Leptolyngbyales</taxon>
        <taxon>Leptolyngbyaceae</taxon>
        <taxon>Leptolyngbya group</taxon>
        <taxon>Leptolyngbya</taxon>
    </lineage>
</organism>
<feature type="repeat" description="WD" evidence="3">
    <location>
        <begin position="637"/>
        <end position="678"/>
    </location>
</feature>
<keyword evidence="2" id="KW-0677">Repeat</keyword>
<keyword evidence="6" id="KW-0808">Transferase</keyword>
<feature type="repeat" description="WD" evidence="3">
    <location>
        <begin position="889"/>
        <end position="930"/>
    </location>
</feature>
<dbReference type="InterPro" id="IPR036322">
    <property type="entry name" value="WD40_repeat_dom_sf"/>
</dbReference>
<dbReference type="InterPro" id="IPR019775">
    <property type="entry name" value="WD40_repeat_CS"/>
</dbReference>
<dbReference type="GO" id="GO:0016301">
    <property type="term" value="F:kinase activity"/>
    <property type="evidence" value="ECO:0007669"/>
    <property type="project" value="UniProtKB-KW"/>
</dbReference>
<name>A0A1Z4JQ54_LEPBY</name>
<dbReference type="EMBL" id="AP018203">
    <property type="protein sequence ID" value="BAY58783.1"/>
    <property type="molecule type" value="Genomic_DNA"/>
</dbReference>
<evidence type="ECO:0000256" key="2">
    <source>
        <dbReference type="ARBA" id="ARBA00022737"/>
    </source>
</evidence>
<reference evidence="6 7" key="1">
    <citation type="submission" date="2017-06" db="EMBL/GenBank/DDBJ databases">
        <title>Genome sequencing of cyanobaciteial culture collection at National Institute for Environmental Studies (NIES).</title>
        <authorList>
            <person name="Hirose Y."/>
            <person name="Shimura Y."/>
            <person name="Fujisawa T."/>
            <person name="Nakamura Y."/>
            <person name="Kawachi M."/>
        </authorList>
    </citation>
    <scope>NUCLEOTIDE SEQUENCE [LARGE SCALE GENOMIC DNA]</scope>
    <source>
        <strain evidence="6 7">NIES-2135</strain>
    </source>
</reference>
<dbReference type="Proteomes" id="UP000217895">
    <property type="component" value="Chromosome"/>
</dbReference>
<dbReference type="SUPFAM" id="SSF50969">
    <property type="entry name" value="YVTN repeat-like/Quinoprotein amine dehydrogenase"/>
    <property type="match status" value="1"/>
</dbReference>
<feature type="domain" description="vWA-MoxR associated protein N-terminal HTH" evidence="5">
    <location>
        <begin position="3"/>
        <end position="81"/>
    </location>
</feature>
<dbReference type="InterPro" id="IPR050995">
    <property type="entry name" value="WD-F-box_domain-protein"/>
</dbReference>
<dbReference type="PANTHER" id="PTHR14604:SF4">
    <property type="entry name" value="F-BOX DOMAIN-CONTAINING PROTEIN"/>
    <property type="match status" value="1"/>
</dbReference>
<dbReference type="InterPro" id="IPR002182">
    <property type="entry name" value="NB-ARC"/>
</dbReference>
<dbReference type="SUPFAM" id="SSF52540">
    <property type="entry name" value="P-loop containing nucleoside triphosphate hydrolases"/>
    <property type="match status" value="1"/>
</dbReference>
<keyword evidence="1 3" id="KW-0853">WD repeat</keyword>
<feature type="repeat" description="WD" evidence="3">
    <location>
        <begin position="847"/>
        <end position="888"/>
    </location>
</feature>
<dbReference type="InterPro" id="IPR001680">
    <property type="entry name" value="WD40_rpt"/>
</dbReference>
<feature type="repeat" description="WD" evidence="3">
    <location>
        <begin position="763"/>
        <end position="804"/>
    </location>
</feature>
<feature type="repeat" description="WD" evidence="3">
    <location>
        <begin position="1096"/>
        <end position="1137"/>
    </location>
</feature>
<dbReference type="Gene3D" id="3.40.50.300">
    <property type="entry name" value="P-loop containing nucleotide triphosphate hydrolases"/>
    <property type="match status" value="1"/>
</dbReference>
<feature type="domain" description="NB-ARC" evidence="4">
    <location>
        <begin position="117"/>
        <end position="217"/>
    </location>
</feature>
<feature type="repeat" description="WD" evidence="3">
    <location>
        <begin position="679"/>
        <end position="720"/>
    </location>
</feature>
<feature type="repeat" description="WD" evidence="3">
    <location>
        <begin position="721"/>
        <end position="762"/>
    </location>
</feature>
<dbReference type="InterPro" id="IPR015943">
    <property type="entry name" value="WD40/YVTN_repeat-like_dom_sf"/>
</dbReference>